<keyword evidence="3 6" id="KW-1133">Transmembrane helix</keyword>
<dbReference type="GO" id="GO:0000271">
    <property type="term" value="P:polysaccharide biosynthetic process"/>
    <property type="evidence" value="ECO:0007669"/>
    <property type="project" value="InterPro"/>
</dbReference>
<dbReference type="InterPro" id="IPR029044">
    <property type="entry name" value="Nucleotide-diphossugar_trans"/>
</dbReference>
<dbReference type="EMBL" id="CP036316">
    <property type="protein sequence ID" value="QDT63419.1"/>
    <property type="molecule type" value="Genomic_DNA"/>
</dbReference>
<evidence type="ECO:0000256" key="1">
    <source>
        <dbReference type="ARBA" id="ARBA00004141"/>
    </source>
</evidence>
<keyword evidence="4 6" id="KW-0472">Membrane</keyword>
<feature type="domain" description="GtrA/DPMS transmembrane" evidence="8">
    <location>
        <begin position="226"/>
        <end position="339"/>
    </location>
</feature>
<dbReference type="InterPro" id="IPR001173">
    <property type="entry name" value="Glyco_trans_2-like"/>
</dbReference>
<dbReference type="GO" id="GO:0016020">
    <property type="term" value="C:membrane"/>
    <property type="evidence" value="ECO:0007669"/>
    <property type="project" value="UniProtKB-SubCell"/>
</dbReference>
<dbReference type="EC" id="2.4.1.54" evidence="9"/>
<name>A0A517T4X0_9PLAN</name>
<feature type="transmembrane region" description="Helical" evidence="6">
    <location>
        <begin position="257"/>
        <end position="276"/>
    </location>
</feature>
<reference evidence="9 10" key="1">
    <citation type="submission" date="2019-02" db="EMBL/GenBank/DDBJ databases">
        <title>Deep-cultivation of Planctomycetes and their phenomic and genomic characterization uncovers novel biology.</title>
        <authorList>
            <person name="Wiegand S."/>
            <person name="Jogler M."/>
            <person name="Boedeker C."/>
            <person name="Pinto D."/>
            <person name="Vollmers J."/>
            <person name="Rivas-Marin E."/>
            <person name="Kohn T."/>
            <person name="Peeters S.H."/>
            <person name="Heuer A."/>
            <person name="Rast P."/>
            <person name="Oberbeckmann S."/>
            <person name="Bunk B."/>
            <person name="Jeske O."/>
            <person name="Meyerdierks A."/>
            <person name="Storesund J.E."/>
            <person name="Kallscheuer N."/>
            <person name="Luecker S."/>
            <person name="Lage O.M."/>
            <person name="Pohl T."/>
            <person name="Merkel B.J."/>
            <person name="Hornburger P."/>
            <person name="Mueller R.-W."/>
            <person name="Bruemmer F."/>
            <person name="Labrenz M."/>
            <person name="Spormann A.M."/>
            <person name="Op den Camp H."/>
            <person name="Overmann J."/>
            <person name="Amann R."/>
            <person name="Jetten M.S.M."/>
            <person name="Mascher T."/>
            <person name="Medema M.H."/>
            <person name="Devos D.P."/>
            <person name="Kaster A.-K."/>
            <person name="Ovreas L."/>
            <person name="Rohde M."/>
            <person name="Galperin M.Y."/>
            <person name="Jogler C."/>
        </authorList>
    </citation>
    <scope>NUCLEOTIDE SEQUENCE [LARGE SCALE GENOMIC DNA]</scope>
    <source>
        <strain evidence="9 10">V22</strain>
    </source>
</reference>
<dbReference type="Pfam" id="PF00535">
    <property type="entry name" value="Glycos_transf_2"/>
    <property type="match status" value="1"/>
</dbReference>
<dbReference type="Proteomes" id="UP000319976">
    <property type="component" value="Chromosome"/>
</dbReference>
<dbReference type="PANTHER" id="PTHR10859">
    <property type="entry name" value="GLYCOSYL TRANSFERASE"/>
    <property type="match status" value="1"/>
</dbReference>
<dbReference type="Pfam" id="PF04138">
    <property type="entry name" value="GtrA_DPMS_TM"/>
    <property type="match status" value="1"/>
</dbReference>
<keyword evidence="9" id="KW-0328">Glycosyltransferase</keyword>
<evidence type="ECO:0000256" key="4">
    <source>
        <dbReference type="ARBA" id="ARBA00023136"/>
    </source>
</evidence>
<feature type="transmembrane region" description="Helical" evidence="6">
    <location>
        <begin position="220"/>
        <end position="245"/>
    </location>
</feature>
<dbReference type="KEGG" id="chya:V22_06400"/>
<dbReference type="CDD" id="cd04179">
    <property type="entry name" value="DPM_DPG-synthase_like"/>
    <property type="match status" value="1"/>
</dbReference>
<dbReference type="RefSeq" id="WP_145259730.1">
    <property type="nucleotide sequence ID" value="NZ_CP036316.1"/>
</dbReference>
<dbReference type="GO" id="GO:0047267">
    <property type="term" value="F:undecaprenyl-phosphate mannosyltransferase activity"/>
    <property type="evidence" value="ECO:0007669"/>
    <property type="project" value="UniProtKB-EC"/>
</dbReference>
<evidence type="ECO:0000256" key="2">
    <source>
        <dbReference type="ARBA" id="ARBA00022692"/>
    </source>
</evidence>
<evidence type="ECO:0000256" key="5">
    <source>
        <dbReference type="SAM" id="MobiDB-lite"/>
    </source>
</evidence>
<dbReference type="OrthoDB" id="9766299at2"/>
<feature type="region of interest" description="Disordered" evidence="5">
    <location>
        <begin position="349"/>
        <end position="370"/>
    </location>
</feature>
<evidence type="ECO:0000313" key="10">
    <source>
        <dbReference type="Proteomes" id="UP000319976"/>
    </source>
</evidence>
<gene>
    <name evidence="9" type="ORF">V22_06400</name>
</gene>
<feature type="domain" description="Glycosyltransferase 2-like" evidence="7">
    <location>
        <begin position="5"/>
        <end position="130"/>
    </location>
</feature>
<sequence length="370" mass="40821">MKPVVLIPAYQPNFSLANVIDSLLDSAEFEQIVVVNDGSDSSCDAIFEHVKTLPNVSVIGHAINLGKGAALKTGFNYIACHFPQTVGIVTADADGQHLPEDIHQVATALEEHPGSLILGARQFDGEVPLRSKFGNSLTRKLYSLLVGATLTDTQTGLRGIPLRFATSLLRLNTRGYEFELDMLLESKYRNVPIQEVPIRTVYLDGNATSHFNPLLDSLKIYFVLLRFVGVSLLTAAVDYATFVLIYSFTQQILLSQIAARTTAIGINWFLAGRVVFHTQQSAKKTFPRFLALVAVLATASYGSILMLVRGLGLDVIVAKMLSELSIYFANFVIQREFVFRDRDDNKTITAEDRDHTTDTKPISEPVRRAA</sequence>
<dbReference type="InterPro" id="IPR007267">
    <property type="entry name" value="GtrA_DPMS_TM"/>
</dbReference>
<dbReference type="AlphaFoldDB" id="A0A517T4X0"/>
<evidence type="ECO:0000259" key="7">
    <source>
        <dbReference type="Pfam" id="PF00535"/>
    </source>
</evidence>
<comment type="subcellular location">
    <subcellularLocation>
        <location evidence="1">Membrane</location>
        <topology evidence="1">Multi-pass membrane protein</topology>
    </subcellularLocation>
</comment>
<keyword evidence="9" id="KW-0808">Transferase</keyword>
<organism evidence="9 10">
    <name type="scientific">Calycomorphotria hydatis</name>
    <dbReference type="NCBI Taxonomy" id="2528027"/>
    <lineage>
        <taxon>Bacteria</taxon>
        <taxon>Pseudomonadati</taxon>
        <taxon>Planctomycetota</taxon>
        <taxon>Planctomycetia</taxon>
        <taxon>Planctomycetales</taxon>
        <taxon>Planctomycetaceae</taxon>
        <taxon>Calycomorphotria</taxon>
    </lineage>
</organism>
<proteinExistence type="predicted"/>
<dbReference type="SUPFAM" id="SSF53448">
    <property type="entry name" value="Nucleotide-diphospho-sugar transferases"/>
    <property type="match status" value="1"/>
</dbReference>
<dbReference type="GO" id="GO:0006487">
    <property type="term" value="P:protein N-linked glycosylation"/>
    <property type="evidence" value="ECO:0007669"/>
    <property type="project" value="TreeGrafter"/>
</dbReference>
<dbReference type="PANTHER" id="PTHR10859:SF114">
    <property type="entry name" value="DOLICHOL-PHOSPHATE MANNOSYLTRANSFERASE"/>
    <property type="match status" value="1"/>
</dbReference>
<evidence type="ECO:0000259" key="8">
    <source>
        <dbReference type="Pfam" id="PF04138"/>
    </source>
</evidence>
<accession>A0A517T4X0</accession>
<evidence type="ECO:0000256" key="3">
    <source>
        <dbReference type="ARBA" id="ARBA00022989"/>
    </source>
</evidence>
<keyword evidence="2 6" id="KW-0812">Transmembrane</keyword>
<keyword evidence="10" id="KW-1185">Reference proteome</keyword>
<evidence type="ECO:0000313" key="9">
    <source>
        <dbReference type="EMBL" id="QDT63419.1"/>
    </source>
</evidence>
<protein>
    <submittedName>
        <fullName evidence="9">Undecaprenyl-phosphate mannosyltransferase</fullName>
        <ecNumber evidence="9">2.4.1.54</ecNumber>
    </submittedName>
</protein>
<feature type="compositionally biased region" description="Basic and acidic residues" evidence="5">
    <location>
        <begin position="349"/>
        <end position="358"/>
    </location>
</feature>
<evidence type="ECO:0000256" key="6">
    <source>
        <dbReference type="SAM" id="Phobius"/>
    </source>
</evidence>
<dbReference type="Gene3D" id="3.90.550.10">
    <property type="entry name" value="Spore Coat Polysaccharide Biosynthesis Protein SpsA, Chain A"/>
    <property type="match status" value="1"/>
</dbReference>
<feature type="transmembrane region" description="Helical" evidence="6">
    <location>
        <begin position="288"/>
        <end position="309"/>
    </location>
</feature>